<dbReference type="InterPro" id="IPR032528">
    <property type="entry name" value="Ribosom_S30AE_C"/>
</dbReference>
<comment type="subcellular location">
    <subcellularLocation>
        <location evidence="2">Cytoplasm</location>
    </subcellularLocation>
</comment>
<feature type="domain" description="Sigma 54 modulation/S30EA ribosomal protein C-terminal" evidence="3">
    <location>
        <begin position="137"/>
        <end position="188"/>
    </location>
</feature>
<dbReference type="GO" id="GO:0045900">
    <property type="term" value="P:negative regulation of translational elongation"/>
    <property type="evidence" value="ECO:0007669"/>
    <property type="project" value="TreeGrafter"/>
</dbReference>
<proteinExistence type="inferred from homology"/>
<dbReference type="GO" id="GO:0043024">
    <property type="term" value="F:ribosomal small subunit binding"/>
    <property type="evidence" value="ECO:0007669"/>
    <property type="project" value="TreeGrafter"/>
</dbReference>
<reference evidence="4 5" key="1">
    <citation type="submission" date="2008-09" db="EMBL/GenBank/DDBJ databases">
        <authorList>
            <person name="Fulton L."/>
            <person name="Clifton S."/>
            <person name="Fulton B."/>
            <person name="Xu J."/>
            <person name="Minx P."/>
            <person name="Pepin K.H."/>
            <person name="Johnson M."/>
            <person name="Thiruvilangam P."/>
            <person name="Bhonagiri V."/>
            <person name="Nash W.E."/>
            <person name="Mardis E.R."/>
            <person name="Wilson R.K."/>
        </authorList>
    </citation>
    <scope>NUCLEOTIDE SEQUENCE [LARGE SCALE GENOMIC DNA]</scope>
    <source>
        <strain evidence="4 5">DSM 13275</strain>
    </source>
</reference>
<comment type="function">
    <text evidence="2">Required for dimerization of active 70S ribosomes into 100S ribosomes in stationary phase; 100S ribosomes are translationally inactive and sometimes present during exponential growth.</text>
</comment>
<comment type="similarity">
    <text evidence="2">Belongs to the HPF/YfiA ribosome-associated protein family. Long HPF subfamily.</text>
</comment>
<evidence type="ECO:0000313" key="4">
    <source>
        <dbReference type="EMBL" id="EEA86327.1"/>
    </source>
</evidence>
<name>B6FVY1_PEPHT</name>
<dbReference type="Gene3D" id="3.30.160.100">
    <property type="entry name" value="Ribosome hibernation promotion factor-like"/>
    <property type="match status" value="1"/>
</dbReference>
<evidence type="ECO:0000256" key="2">
    <source>
        <dbReference type="HAMAP-Rule" id="MF_00839"/>
    </source>
</evidence>
<dbReference type="NCBIfam" id="TIGR00741">
    <property type="entry name" value="yfiA"/>
    <property type="match status" value="1"/>
</dbReference>
<dbReference type="PANTHER" id="PTHR33231">
    <property type="entry name" value="30S RIBOSOMAL PROTEIN"/>
    <property type="match status" value="1"/>
</dbReference>
<dbReference type="CDD" id="cd00552">
    <property type="entry name" value="RaiA"/>
    <property type="match status" value="1"/>
</dbReference>
<evidence type="ECO:0000259" key="3">
    <source>
        <dbReference type="Pfam" id="PF16321"/>
    </source>
</evidence>
<protein>
    <recommendedName>
        <fullName evidence="2">Ribosome hibernation promoting factor</fullName>
        <shortName evidence="2">HPF</shortName>
    </recommendedName>
</protein>
<accession>B6FVY1</accession>
<dbReference type="InterPro" id="IPR034694">
    <property type="entry name" value="HPF_long/plastid"/>
</dbReference>
<dbReference type="Pfam" id="PF02482">
    <property type="entry name" value="Ribosomal_S30AE"/>
    <property type="match status" value="1"/>
</dbReference>
<dbReference type="PANTHER" id="PTHR33231:SF1">
    <property type="entry name" value="30S RIBOSOMAL PROTEIN"/>
    <property type="match status" value="1"/>
</dbReference>
<dbReference type="GO" id="GO:0022627">
    <property type="term" value="C:cytosolic small ribosomal subunit"/>
    <property type="evidence" value="ECO:0007669"/>
    <property type="project" value="TreeGrafter"/>
</dbReference>
<dbReference type="Pfam" id="PF16321">
    <property type="entry name" value="Ribosom_S30AE_C"/>
    <property type="match status" value="1"/>
</dbReference>
<keyword evidence="2" id="KW-0963">Cytoplasm</keyword>
<comment type="caution">
    <text evidence="4">The sequence shown here is derived from an EMBL/GenBank/DDBJ whole genome shotgun (WGS) entry which is preliminary data.</text>
</comment>
<evidence type="ECO:0000313" key="5">
    <source>
        <dbReference type="Proteomes" id="UP000003178"/>
    </source>
</evidence>
<dbReference type="Gene3D" id="3.30.505.50">
    <property type="entry name" value="Sigma 54 modulation/S30EA ribosomal protein, C-terminal domain"/>
    <property type="match status" value="1"/>
</dbReference>
<dbReference type="Proteomes" id="UP000003178">
    <property type="component" value="Unassembled WGS sequence"/>
</dbReference>
<keyword evidence="1 2" id="KW-0810">Translation regulation</keyword>
<dbReference type="STRING" id="500633.CLOHIR_00030"/>
<comment type="subunit">
    <text evidence="2">Interacts with 100S ribosomes.</text>
</comment>
<dbReference type="InterPro" id="IPR038416">
    <property type="entry name" value="Ribosom_S30AE_C_sf"/>
</dbReference>
<reference evidence="4 5" key="2">
    <citation type="submission" date="2008-10" db="EMBL/GenBank/DDBJ databases">
        <title>Draft genome sequence of Clostridium hiranonis (DSM 13275).</title>
        <authorList>
            <person name="Sudarsanam P."/>
            <person name="Ley R."/>
            <person name="Guruge J."/>
            <person name="Turnbaugh P.J."/>
            <person name="Mahowald M."/>
            <person name="Liep D."/>
            <person name="Gordon J."/>
        </authorList>
    </citation>
    <scope>NUCLEOTIDE SEQUENCE [LARGE SCALE GENOMIC DNA]</scope>
    <source>
        <strain evidence="4 5">DSM 13275</strain>
    </source>
</reference>
<gene>
    <name evidence="4" type="primary">raiA</name>
    <name evidence="2" type="synonym">hpf</name>
    <name evidence="4" type="ORF">CLOHIR_00030</name>
</gene>
<dbReference type="eggNOG" id="COG1544">
    <property type="taxonomic scope" value="Bacteria"/>
</dbReference>
<dbReference type="SUPFAM" id="SSF69754">
    <property type="entry name" value="Ribosome binding protein Y (YfiA homologue)"/>
    <property type="match status" value="1"/>
</dbReference>
<dbReference type="InterPro" id="IPR003489">
    <property type="entry name" value="RHF/RaiA"/>
</dbReference>
<dbReference type="InterPro" id="IPR050574">
    <property type="entry name" value="HPF/YfiA_ribosome-assoc"/>
</dbReference>
<dbReference type="InterPro" id="IPR036567">
    <property type="entry name" value="RHF-like"/>
</dbReference>
<dbReference type="HOGENOM" id="CLU_071472_0_3_9"/>
<keyword evidence="5" id="KW-1185">Reference proteome</keyword>
<organism evidence="4 5">
    <name type="scientific">Peptacetobacter hiranonis (strain DSM 13275 / JCM 10541 / KCTC 15199 / TO-931)</name>
    <name type="common">Clostridium hiranonis</name>
    <dbReference type="NCBI Taxonomy" id="500633"/>
    <lineage>
        <taxon>Bacteria</taxon>
        <taxon>Bacillati</taxon>
        <taxon>Bacillota</taxon>
        <taxon>Clostridia</taxon>
        <taxon>Peptostreptococcales</taxon>
        <taxon>Peptostreptococcaceae</taxon>
        <taxon>Peptacetobacter</taxon>
    </lineage>
</organism>
<evidence type="ECO:0000256" key="1">
    <source>
        <dbReference type="ARBA" id="ARBA00022845"/>
    </source>
</evidence>
<sequence length="194" mass="22626">MIPKGEVVMKLTISGKQMELTQGIKDNIESKLSKLDKYISPDTDVKVTVSAKKGRHKIEVTIAPKNGHVIRAEESQENLYPAIDLVVDKLKIQLKKYKDKMQKRHQENKSIRFDSPEINDSILEEDLEDFEDELFIIKRRKRINIKPMSEEEAVLQMELVGHDFYIFRNDETDEIALVYKRKNGGYGIIEQEEY</sequence>
<dbReference type="EMBL" id="ABWP01000002">
    <property type="protein sequence ID" value="EEA86327.1"/>
    <property type="molecule type" value="Genomic_DNA"/>
</dbReference>
<dbReference type="AlphaFoldDB" id="B6FVY1"/>
<dbReference type="HAMAP" id="MF_00839">
    <property type="entry name" value="HPF"/>
    <property type="match status" value="1"/>
</dbReference>